<dbReference type="SUPFAM" id="SSF81383">
    <property type="entry name" value="F-box domain"/>
    <property type="match status" value="2"/>
</dbReference>
<dbReference type="PANTHER" id="PTHR31293">
    <property type="entry name" value="RNI-LIKE SUPERFAMILY PROTEIN"/>
    <property type="match status" value="1"/>
</dbReference>
<evidence type="ECO:0000313" key="2">
    <source>
        <dbReference type="EMBL" id="OAP06571.1"/>
    </source>
</evidence>
<dbReference type="AlphaFoldDB" id="A0A178VM95"/>
<dbReference type="CDD" id="cd22160">
    <property type="entry name" value="F-box_AtFBL13-like"/>
    <property type="match status" value="2"/>
</dbReference>
<dbReference type="Gene3D" id="1.20.1280.50">
    <property type="match status" value="1"/>
</dbReference>
<dbReference type="SMART" id="SM00256">
    <property type="entry name" value="FBOX"/>
    <property type="match status" value="2"/>
</dbReference>
<dbReference type="InterPro" id="IPR036047">
    <property type="entry name" value="F-box-like_dom_sf"/>
</dbReference>
<dbReference type="Proteomes" id="UP000078284">
    <property type="component" value="Chromosome 3"/>
</dbReference>
<protein>
    <recommendedName>
        <fullName evidence="1">F-box domain-containing protein</fullName>
    </recommendedName>
</protein>
<dbReference type="PANTHER" id="PTHR31293:SF12">
    <property type="entry name" value="RNI-LIKE SUPERFAMILY PROTEIN"/>
    <property type="match status" value="1"/>
</dbReference>
<comment type="caution">
    <text evidence="2">The sequence shown here is derived from an EMBL/GenBank/DDBJ whole genome shotgun (WGS) entry which is preliminary data.</text>
</comment>
<dbReference type="PROSITE" id="PS50181">
    <property type="entry name" value="FBOX"/>
    <property type="match status" value="1"/>
</dbReference>
<dbReference type="InterPro" id="IPR055294">
    <property type="entry name" value="FBL60-like"/>
</dbReference>
<organism evidence="2 3">
    <name type="scientific">Arabidopsis thaliana</name>
    <name type="common">Mouse-ear cress</name>
    <dbReference type="NCBI Taxonomy" id="3702"/>
    <lineage>
        <taxon>Eukaryota</taxon>
        <taxon>Viridiplantae</taxon>
        <taxon>Streptophyta</taxon>
        <taxon>Embryophyta</taxon>
        <taxon>Tracheophyta</taxon>
        <taxon>Spermatophyta</taxon>
        <taxon>Magnoliopsida</taxon>
        <taxon>eudicotyledons</taxon>
        <taxon>Gunneridae</taxon>
        <taxon>Pentapetalae</taxon>
        <taxon>rosids</taxon>
        <taxon>malvids</taxon>
        <taxon>Brassicales</taxon>
        <taxon>Brassicaceae</taxon>
        <taxon>Camelineae</taxon>
        <taxon>Arabidopsis</taxon>
    </lineage>
</organism>
<dbReference type="SUPFAM" id="SSF52047">
    <property type="entry name" value="RNI-like"/>
    <property type="match status" value="1"/>
</dbReference>
<feature type="domain" description="F-box" evidence="1">
    <location>
        <begin position="1"/>
        <end position="49"/>
    </location>
</feature>
<accession>A0A178VM95</accession>
<dbReference type="InterPro" id="IPR032675">
    <property type="entry name" value="LRR_dom_sf"/>
</dbReference>
<dbReference type="Pfam" id="PF24758">
    <property type="entry name" value="LRR_At5g56370"/>
    <property type="match status" value="1"/>
</dbReference>
<dbReference type="InterPro" id="IPR013101">
    <property type="entry name" value="LRR_PRU1-like"/>
</dbReference>
<dbReference type="InterPro" id="IPR055411">
    <property type="entry name" value="LRR_FXL15/At3g58940/PEG3-like"/>
</dbReference>
<reference evidence="3" key="1">
    <citation type="journal article" date="2016" name="Proc. Natl. Acad. Sci. U.S.A.">
        <title>Chromosome-level assembly of Arabidopsis thaliana Ler reveals the extent of translocation and inversion polymorphisms.</title>
        <authorList>
            <person name="Zapata L."/>
            <person name="Ding J."/>
            <person name="Willing E.M."/>
            <person name="Hartwig B."/>
            <person name="Bezdan D."/>
            <person name="Jiao W.B."/>
            <person name="Patel V."/>
            <person name="Velikkakam James G."/>
            <person name="Koornneef M."/>
            <person name="Ossowski S."/>
            <person name="Schneeberger K."/>
        </authorList>
    </citation>
    <scope>NUCLEOTIDE SEQUENCE [LARGE SCALE GENOMIC DNA]</scope>
    <source>
        <strain evidence="3">cv. Landsberg erecta</strain>
    </source>
</reference>
<evidence type="ECO:0000259" key="1">
    <source>
        <dbReference type="PROSITE" id="PS50181"/>
    </source>
</evidence>
<dbReference type="Pfam" id="PF07723">
    <property type="entry name" value="LRR_2"/>
    <property type="match status" value="1"/>
</dbReference>
<dbReference type="ExpressionAtlas" id="A0A178VM95">
    <property type="expression patterns" value="baseline and differential"/>
</dbReference>
<name>A0A178VM95_ARATH</name>
<dbReference type="Gene3D" id="3.80.10.10">
    <property type="entry name" value="Ribonuclease Inhibitor"/>
    <property type="match status" value="1"/>
</dbReference>
<dbReference type="EMBL" id="LUHQ01000003">
    <property type="protein sequence ID" value="OAP06571.1"/>
    <property type="molecule type" value="Genomic_DNA"/>
</dbReference>
<dbReference type="Pfam" id="PF00646">
    <property type="entry name" value="F-box"/>
    <property type="match status" value="2"/>
</dbReference>
<dbReference type="InterPro" id="IPR001810">
    <property type="entry name" value="F-box_dom"/>
</dbReference>
<gene>
    <name evidence="2" type="ordered locus">AXX17_At3g53500</name>
</gene>
<dbReference type="InterPro" id="IPR006566">
    <property type="entry name" value="FBD"/>
</dbReference>
<evidence type="ECO:0000313" key="3">
    <source>
        <dbReference type="Proteomes" id="UP000078284"/>
    </source>
</evidence>
<sequence length="953" mass="109083">MDRISNLPNEIICHIVSFLSAKEAAFALILSKRWQNLFTIVIKLQFDDSVKNEGSLKDFVDGVLALPTSSRVRSCSLECRREFDPTHYDDFNRCICALLKRGILDLKLDICAGRRYSLPLEVFTCKTLVKLELGSDFGGFVVDLVPEDAFLPALETLLLNYIRFKDLRRCAFEKLLSACLVLKELVIHNMEWERWKWSGNISSPTLERLTISHVDLYECEFTRINLDTPNLTYLELSDAVPDDYPIVNLDSLVEVKLDLTLMVDHKYHGYVDDNDTISSNPTNLINGLRNVEIMNLQSPNTFQAFSYFHEAIPVFKNLYHLTITNNDTVIGFCWEFLPFVIKKCPNLKTLVIDGPLHYNEDRPKSVCHCLSGYSFLLSCPLEVLQITDYSGTPGEVEQLKHFLEKLSGLKLVKLHSLTRFGSDKKKLLMLPRASSKCKIKHYDSLENALLPSLKTLILDSVKFYDRCGCCAFQKLLSACPVLVESVMRNLEWEDWEWSGCASSQTLERLTIDHRYWAEHNLESFTFDTPSLTYLDYNAHVPGSYPTVNLDSLVEAKLNLGFTTDLVEDDDDPFTSDPTNLIKGLRNVEILRLWINLPEEVRCHILSFLPTKHAALTSVLSKSWLNLWKLVPNLDIDDSEFLLPEEGKGERDEIRQSFVDFVDRVLALQGVDRGTVLPMLKTLDIDSESIHCGTIDMFLPSFPVLEYLRMANMEWTESDETVSSATIKLLIAEDYPLVNMKALFEARINFIVTEKQIKRVRAPNEDWLQDDEVDVVLRFSNVVKLMNGIQNVQKLYLTADTIEVLSLCCESVPLFNNLKTLGITSEEGRGWQAMPVLGLLHYMTDKCGDACDCISREDKGRSLTSCPVKKLEIRGFRGTMKEMTMIKHFLVYFPCLKEMNIYVEEYDPTELRFPQVSKVIIQMMEEYNKLSSCNVQLLITDYLSEKWTAAGRIL</sequence>
<dbReference type="InterPro" id="IPR053781">
    <property type="entry name" value="F-box_AtFBL13-like"/>
</dbReference>
<proteinExistence type="predicted"/>
<dbReference type="SMART" id="SM00579">
    <property type="entry name" value="FBD"/>
    <property type="match status" value="2"/>
</dbReference>